<dbReference type="AlphaFoldDB" id="K5UVB5"/>
<dbReference type="KEGG" id="pco:PHACADRAFT_257447"/>
<dbReference type="HOGENOM" id="CLU_1723017_0_0_1"/>
<reference evidence="1 2" key="1">
    <citation type="journal article" date="2012" name="BMC Genomics">
        <title>Comparative genomics of the white-rot fungi, Phanerochaete carnosa and P. chrysosporium, to elucidate the genetic basis of the distinct wood types they colonize.</title>
        <authorList>
            <person name="Suzuki H."/>
            <person name="MacDonald J."/>
            <person name="Syed K."/>
            <person name="Salamov A."/>
            <person name="Hori C."/>
            <person name="Aerts A."/>
            <person name="Henrissat B."/>
            <person name="Wiebenga A."/>
            <person name="vanKuyk P.A."/>
            <person name="Barry K."/>
            <person name="Lindquist E."/>
            <person name="LaButti K."/>
            <person name="Lapidus A."/>
            <person name="Lucas S."/>
            <person name="Coutinho P."/>
            <person name="Gong Y."/>
            <person name="Samejima M."/>
            <person name="Mahadevan R."/>
            <person name="Abou-Zaid M."/>
            <person name="de Vries R.P."/>
            <person name="Igarashi K."/>
            <person name="Yadav J.S."/>
            <person name="Grigoriev I.V."/>
            <person name="Master E.R."/>
        </authorList>
    </citation>
    <scope>NUCLEOTIDE SEQUENCE [LARGE SCALE GENOMIC DNA]</scope>
    <source>
        <strain evidence="1 2">HHB-10118-sp</strain>
    </source>
</reference>
<dbReference type="Proteomes" id="UP000008370">
    <property type="component" value="Unassembled WGS sequence"/>
</dbReference>
<name>K5UVB5_PHACS</name>
<keyword evidence="2" id="KW-1185">Reference proteome</keyword>
<dbReference type="RefSeq" id="XP_007396653.1">
    <property type="nucleotide sequence ID" value="XM_007396591.1"/>
</dbReference>
<dbReference type="GeneID" id="18916857"/>
<proteinExistence type="predicted"/>
<gene>
    <name evidence="1" type="ORF">PHACADRAFT_257447</name>
</gene>
<dbReference type="EMBL" id="JH930473">
    <property type="protein sequence ID" value="EKM53946.1"/>
    <property type="molecule type" value="Genomic_DNA"/>
</dbReference>
<dbReference type="InParanoid" id="K5UVB5"/>
<sequence length="152" mass="17196">MHSTGASSIACIGLSGAFGLKPGISGEECTHVSQPQIYPRHEIEDAPLRRNPWHSQPNDMQLSSLPLRHHACCSTPSLLAHRHALCEQTYLLSQERLGRWLELQCIVCAPLPFSFVGLDMLVRHLVWSNKASGTFRCVREFRTRYYLLLNMP</sequence>
<protein>
    <submittedName>
        <fullName evidence="1">Uncharacterized protein</fullName>
    </submittedName>
</protein>
<evidence type="ECO:0000313" key="1">
    <source>
        <dbReference type="EMBL" id="EKM53946.1"/>
    </source>
</evidence>
<evidence type="ECO:0000313" key="2">
    <source>
        <dbReference type="Proteomes" id="UP000008370"/>
    </source>
</evidence>
<accession>K5UVB5</accession>
<organism evidence="1 2">
    <name type="scientific">Phanerochaete carnosa (strain HHB-10118-sp)</name>
    <name type="common">White-rot fungus</name>
    <name type="synonym">Peniophora carnosa</name>
    <dbReference type="NCBI Taxonomy" id="650164"/>
    <lineage>
        <taxon>Eukaryota</taxon>
        <taxon>Fungi</taxon>
        <taxon>Dikarya</taxon>
        <taxon>Basidiomycota</taxon>
        <taxon>Agaricomycotina</taxon>
        <taxon>Agaricomycetes</taxon>
        <taxon>Polyporales</taxon>
        <taxon>Phanerochaetaceae</taxon>
        <taxon>Phanerochaete</taxon>
    </lineage>
</organism>